<reference evidence="4 5" key="1">
    <citation type="journal article" date="2020" name="Microbiol. Resour. Announc.">
        <title>Draft Genome Sequence of a Cladosporium Species Isolated from the Mesophotic Ascidian Didemnum maculosum.</title>
        <authorList>
            <person name="Gioti A."/>
            <person name="Siaperas R."/>
            <person name="Nikolaivits E."/>
            <person name="Le Goff G."/>
            <person name="Ouazzani J."/>
            <person name="Kotoulas G."/>
            <person name="Topakas E."/>
        </authorList>
    </citation>
    <scope>NUCLEOTIDE SEQUENCE [LARGE SCALE GENOMIC DNA]</scope>
    <source>
        <strain evidence="4 5">TM138-S3</strain>
    </source>
</reference>
<evidence type="ECO:0008006" key="6">
    <source>
        <dbReference type="Google" id="ProtNLM"/>
    </source>
</evidence>
<dbReference type="RefSeq" id="XP_069226237.1">
    <property type="nucleotide sequence ID" value="XM_069376603.1"/>
</dbReference>
<dbReference type="PANTHER" id="PTHR12634">
    <property type="entry name" value="SIT4 YEAST -ASSOCIATING PROTEIN-RELATED"/>
    <property type="match status" value="1"/>
</dbReference>
<keyword evidence="5" id="KW-1185">Reference proteome</keyword>
<protein>
    <recommendedName>
        <fullName evidence="6">Extragenic suppressor of kinetochore protein 1</fullName>
    </recommendedName>
</protein>
<feature type="compositionally biased region" description="Basic and acidic residues" evidence="3">
    <location>
        <begin position="1032"/>
        <end position="1041"/>
    </location>
</feature>
<feature type="compositionally biased region" description="Pro residues" evidence="3">
    <location>
        <begin position="557"/>
        <end position="569"/>
    </location>
</feature>
<feature type="compositionally biased region" description="Basic and acidic residues" evidence="3">
    <location>
        <begin position="415"/>
        <end position="434"/>
    </location>
</feature>
<dbReference type="GO" id="GO:0005634">
    <property type="term" value="C:nucleus"/>
    <property type="evidence" value="ECO:0007669"/>
    <property type="project" value="TreeGrafter"/>
</dbReference>
<dbReference type="PANTHER" id="PTHR12634:SF8">
    <property type="entry name" value="FIERY MOUNTAIN, ISOFORM D"/>
    <property type="match status" value="1"/>
</dbReference>
<feature type="region of interest" description="Disordered" evidence="3">
    <location>
        <begin position="851"/>
        <end position="873"/>
    </location>
</feature>
<feature type="compositionally biased region" description="Low complexity" evidence="3">
    <location>
        <begin position="855"/>
        <end position="872"/>
    </location>
</feature>
<gene>
    <name evidence="4" type="ORF">WHR41_07999</name>
</gene>
<feature type="region of interest" description="Disordered" evidence="3">
    <location>
        <begin position="66"/>
        <end position="122"/>
    </location>
</feature>
<dbReference type="GeneID" id="96009441"/>
<name>A0AB34KHT3_9PEZI</name>
<feature type="compositionally biased region" description="Basic and acidic residues" evidence="3">
    <location>
        <begin position="931"/>
        <end position="940"/>
    </location>
</feature>
<keyword evidence="2" id="KW-0131">Cell cycle</keyword>
<feature type="compositionally biased region" description="Basic and acidic residues" evidence="3">
    <location>
        <begin position="69"/>
        <end position="87"/>
    </location>
</feature>
<dbReference type="GO" id="GO:0005829">
    <property type="term" value="C:cytosol"/>
    <property type="evidence" value="ECO:0007669"/>
    <property type="project" value="TreeGrafter"/>
</dbReference>
<dbReference type="GO" id="GO:0019888">
    <property type="term" value="F:protein phosphatase regulator activity"/>
    <property type="evidence" value="ECO:0007669"/>
    <property type="project" value="TreeGrafter"/>
</dbReference>
<feature type="compositionally biased region" description="Acidic residues" evidence="3">
    <location>
        <begin position="918"/>
        <end position="930"/>
    </location>
</feature>
<feature type="compositionally biased region" description="Acidic residues" evidence="3">
    <location>
        <begin position="1094"/>
        <end position="1103"/>
    </location>
</feature>
<feature type="compositionally biased region" description="Polar residues" evidence="3">
    <location>
        <begin position="657"/>
        <end position="670"/>
    </location>
</feature>
<dbReference type="EMBL" id="JAAQHG020000038">
    <property type="protein sequence ID" value="KAL1583130.1"/>
    <property type="molecule type" value="Genomic_DNA"/>
</dbReference>
<feature type="compositionally biased region" description="Low complexity" evidence="3">
    <location>
        <begin position="954"/>
        <end position="968"/>
    </location>
</feature>
<comment type="similarity">
    <text evidence="1">Belongs to the SAPS family.</text>
</comment>
<sequence length="1131" mass="124081">MFWRFGGYASISTLDTILDKPDVTVEELLDESDLIQELKQQNSKLVEFLRDEPVLKKLLDYVVAEEEPEVPKEKEGDDASKTEEDGRTGGIPFFGRGNARSRSISLSKRSRSDDAETEHEKKEAQRKKYAYVACEVLSSEVWSITEAIMENREHLRQFWQYIHRAAPLDPLQAGYFTKVNEALLDKKTEEMLDFFKSLDGIVPAILQHVDCPMVMDLLLKIISLEKHEGGEGIVDWLQSQDLIPLLLEFLSPEHSSATQTSAGDFLKAIITISANATTQDQSVIGPNELTRQLVSDKCIKTLIDDMLRGGNPLTVGVGIIIEVIRKNNSDYDLDNQVGPEPKTSDPIYLGTLLRQFANHVPDFMKLIRSKDSKKPDLKVAFGGKVEPLGFDRFKTCELMAELLHCSNMGLLNERGAEEEVRKRDAEREQLKAEGKLITPRAPSSPTNGNSHEEFGSSVDSHGFHHAERPAMDELDEAPEEIKKLEVQNASDEDGFEKVASPDDLHEDVHFDDFNERIAETGLPALEKVDKRQPEASPPDAQDPDIPRPLSPSKSKSPPKPQLHFDPPPTQAADSPTTAGVTERIGGLEMDEDTVMTEFGEDTADNFDDDGPSELEKELAKAERPAPLFARKETSAADDVDPVHGGKSPVEAEDVGQSVATLQGDNSTLSNGERPPFDTEADGSPVVGDLLKIQFVEHHVVPTILDFFFRFSWNNFLHNVVYDVVQQVFNGTLDRGYNRTLALDLFRPIELKDGESAEIAGFASTKDITDRVLDGQKASDESQQKRNMRLGYMGHLTLIAEEVCKFGNRLPPESLDPIVFERVGREEWTQYVEGVLAETRDKDNAVLGGVRPENAMQRPMSMGGPGGMQSSFSTNTANTLASAGIGSGVAPQDSLAMSEGTVGQSFEVNSGTMLSGFGDGDDDDDDEDMEDHDARDQERRGSAGSAFSEDEQDPTDPSSTTDTPDASNPGIPPPLNIPPSRARRQLAVRLAQRKQAAEAAESTDPDAADLSAVETAQNLPEEPSELESLAPASEHELREAGLRVESGVGRSGGFFGSDDDSSDEELELGGGVARDDPRFARRPSTTEAKERSPLDDGDDVEEEAGLAGKGRESSGSDEEQLVEIKPRRTSGS</sequence>
<evidence type="ECO:0000313" key="4">
    <source>
        <dbReference type="EMBL" id="KAL1583130.1"/>
    </source>
</evidence>
<evidence type="ECO:0000313" key="5">
    <source>
        <dbReference type="Proteomes" id="UP000803884"/>
    </source>
</evidence>
<feature type="compositionally biased region" description="Basic and acidic residues" evidence="3">
    <location>
        <begin position="110"/>
        <end position="122"/>
    </location>
</feature>
<evidence type="ECO:0000256" key="2">
    <source>
        <dbReference type="ARBA" id="ARBA00023306"/>
    </source>
</evidence>
<feature type="region of interest" description="Disordered" evidence="3">
    <location>
        <begin position="486"/>
        <end position="680"/>
    </location>
</feature>
<dbReference type="Pfam" id="PF04499">
    <property type="entry name" value="SAPS"/>
    <property type="match status" value="1"/>
</dbReference>
<feature type="compositionally biased region" description="Acidic residues" evidence="3">
    <location>
        <begin position="588"/>
        <end position="612"/>
    </location>
</feature>
<proteinExistence type="inferred from homology"/>
<dbReference type="GO" id="GO:0019903">
    <property type="term" value="F:protein phosphatase binding"/>
    <property type="evidence" value="ECO:0007669"/>
    <property type="project" value="InterPro"/>
</dbReference>
<feature type="compositionally biased region" description="Basic and acidic residues" evidence="3">
    <location>
        <begin position="495"/>
        <end position="518"/>
    </location>
</feature>
<evidence type="ECO:0000256" key="3">
    <source>
        <dbReference type="SAM" id="MobiDB-lite"/>
    </source>
</evidence>
<feature type="region of interest" description="Disordered" evidence="3">
    <location>
        <begin position="907"/>
        <end position="1131"/>
    </location>
</feature>
<feature type="compositionally biased region" description="Acidic residues" evidence="3">
    <location>
        <begin position="1056"/>
        <end position="1066"/>
    </location>
</feature>
<dbReference type="AlphaFoldDB" id="A0AB34KHT3"/>
<organism evidence="4 5">
    <name type="scientific">Cladosporium halotolerans</name>
    <dbReference type="NCBI Taxonomy" id="1052096"/>
    <lineage>
        <taxon>Eukaryota</taxon>
        <taxon>Fungi</taxon>
        <taxon>Dikarya</taxon>
        <taxon>Ascomycota</taxon>
        <taxon>Pezizomycotina</taxon>
        <taxon>Dothideomycetes</taxon>
        <taxon>Dothideomycetidae</taxon>
        <taxon>Cladosporiales</taxon>
        <taxon>Cladosporiaceae</taxon>
        <taxon>Cladosporium</taxon>
    </lineage>
</organism>
<dbReference type="InterPro" id="IPR007587">
    <property type="entry name" value="SAPS"/>
</dbReference>
<comment type="caution">
    <text evidence="4">The sequence shown here is derived from an EMBL/GenBank/DDBJ whole genome shotgun (WGS) entry which is preliminary data.</text>
</comment>
<feature type="compositionally biased region" description="Basic and acidic residues" evidence="3">
    <location>
        <begin position="613"/>
        <end position="634"/>
    </location>
</feature>
<accession>A0AB34KHT3</accession>
<dbReference type="Proteomes" id="UP000803884">
    <property type="component" value="Unassembled WGS sequence"/>
</dbReference>
<evidence type="ECO:0000256" key="1">
    <source>
        <dbReference type="ARBA" id="ARBA00006180"/>
    </source>
</evidence>
<feature type="region of interest" description="Disordered" evidence="3">
    <location>
        <begin position="415"/>
        <end position="463"/>
    </location>
</feature>